<feature type="domain" description="Right handed beta helix" evidence="1">
    <location>
        <begin position="86"/>
        <end position="203"/>
    </location>
</feature>
<dbReference type="Proteomes" id="UP000070560">
    <property type="component" value="Chromosome"/>
</dbReference>
<dbReference type="OrthoDB" id="5493915at2"/>
<dbReference type="AlphaFoldDB" id="A0A7U4QJF6"/>
<sequence length="300" mass="31705">MKGKSKIQLALWALLFMVAIPISAYGVDGQIKIAQTAATTFPIQINEPGSYVLTSNLIVTTANVNAIKINADNVTLDLNGHGIYRPGTGTGYGIYARNKFNITIKNGIVRGFYYGIYLYNNPDHKGAGHRIEGIQASNNGRNGIYAYYSTVTNCTANNNGDDGISASYSTVTNCTANNNGDDGISASYSTVTNCTANNNDIGINACHSTVTNCTANINGTNGVYAYYSTVTNCTANNNGDDGIYAFHSAVKGCNVRNNTGYGIEACFGCQSYIYRNAASGNTAGQINCPSGNTCVDNATF</sequence>
<reference evidence="2 3" key="1">
    <citation type="submission" date="2015-10" db="EMBL/GenBank/DDBJ databases">
        <title>Candidatus Desulfofervidus auxilii, a hydrogenotrophic sulfate-reducing bacterium involved in the thermophilic anaerobic oxidation of methane.</title>
        <authorList>
            <person name="Krukenberg V."/>
            <person name="Richter M."/>
            <person name="Wegener G."/>
        </authorList>
    </citation>
    <scope>NUCLEOTIDE SEQUENCE [LARGE SCALE GENOMIC DNA]</scope>
    <source>
        <strain evidence="2 3">HS1</strain>
    </source>
</reference>
<accession>A0A7U4QJF6</accession>
<gene>
    <name evidence="2" type="ORF">HS1_000624</name>
</gene>
<evidence type="ECO:0000313" key="2">
    <source>
        <dbReference type="EMBL" id="AMM40430.1"/>
    </source>
</evidence>
<dbReference type="RefSeq" id="WP_066060811.1">
    <property type="nucleotide sequence ID" value="NZ_CP013015.1"/>
</dbReference>
<dbReference type="InterPro" id="IPR006626">
    <property type="entry name" value="PbH1"/>
</dbReference>
<dbReference type="InterPro" id="IPR012334">
    <property type="entry name" value="Pectin_lyas_fold"/>
</dbReference>
<dbReference type="Gene3D" id="2.160.20.10">
    <property type="entry name" value="Single-stranded right-handed beta-helix, Pectin lyase-like"/>
    <property type="match status" value="1"/>
</dbReference>
<dbReference type="EMBL" id="CP013015">
    <property type="protein sequence ID" value="AMM40430.1"/>
    <property type="molecule type" value="Genomic_DNA"/>
</dbReference>
<protein>
    <submittedName>
        <fullName evidence="2">Parallel beta-helix repeat protein</fullName>
    </submittedName>
</protein>
<name>A0A7U4QJF6_DESA2</name>
<dbReference type="SUPFAM" id="SSF51126">
    <property type="entry name" value="Pectin lyase-like"/>
    <property type="match status" value="1"/>
</dbReference>
<dbReference type="InterPro" id="IPR011050">
    <property type="entry name" value="Pectin_lyase_fold/virulence"/>
</dbReference>
<organism evidence="2 3">
    <name type="scientific">Desulfofervidus auxilii</name>
    <dbReference type="NCBI Taxonomy" id="1621989"/>
    <lineage>
        <taxon>Bacteria</taxon>
        <taxon>Pseudomonadati</taxon>
        <taxon>Thermodesulfobacteriota</taxon>
        <taxon>Candidatus Desulfofervidia</taxon>
        <taxon>Candidatus Desulfofervidales</taxon>
        <taxon>Candidatus Desulfofervidaceae</taxon>
        <taxon>Candidatus Desulfofervidus</taxon>
    </lineage>
</organism>
<proteinExistence type="predicted"/>
<dbReference type="SMART" id="SM00710">
    <property type="entry name" value="PbH1"/>
    <property type="match status" value="5"/>
</dbReference>
<dbReference type="Pfam" id="PF13229">
    <property type="entry name" value="Beta_helix"/>
    <property type="match status" value="1"/>
</dbReference>
<keyword evidence="3" id="KW-1185">Reference proteome</keyword>
<dbReference type="KEGG" id="daw:HS1_000624"/>
<dbReference type="InterPro" id="IPR039448">
    <property type="entry name" value="Beta_helix"/>
</dbReference>
<evidence type="ECO:0000259" key="1">
    <source>
        <dbReference type="Pfam" id="PF13229"/>
    </source>
</evidence>
<evidence type="ECO:0000313" key="3">
    <source>
        <dbReference type="Proteomes" id="UP000070560"/>
    </source>
</evidence>